<reference evidence="2" key="2">
    <citation type="submission" date="2020-09" db="EMBL/GenBank/DDBJ databases">
        <authorList>
            <person name="Sun Q."/>
            <person name="Zhou Y."/>
        </authorList>
    </citation>
    <scope>NUCLEOTIDE SEQUENCE</scope>
    <source>
        <strain evidence="2">CGMCC 1.15290</strain>
    </source>
</reference>
<dbReference type="InterPro" id="IPR006121">
    <property type="entry name" value="HMA_dom"/>
</dbReference>
<keyword evidence="3" id="KW-1185">Reference proteome</keyword>
<evidence type="ECO:0000313" key="3">
    <source>
        <dbReference type="Proteomes" id="UP000627292"/>
    </source>
</evidence>
<dbReference type="SUPFAM" id="SSF55008">
    <property type="entry name" value="HMA, heavy metal-associated domain"/>
    <property type="match status" value="1"/>
</dbReference>
<dbReference type="Gene3D" id="3.30.70.100">
    <property type="match status" value="1"/>
</dbReference>
<accession>A0A917J2K5</accession>
<evidence type="ECO:0000259" key="1">
    <source>
        <dbReference type="PROSITE" id="PS50846"/>
    </source>
</evidence>
<dbReference type="PROSITE" id="PS50846">
    <property type="entry name" value="HMA_2"/>
    <property type="match status" value="1"/>
</dbReference>
<dbReference type="AlphaFoldDB" id="A0A917J2K5"/>
<comment type="caution">
    <text evidence="2">The sequence shown here is derived from an EMBL/GenBank/DDBJ whole genome shotgun (WGS) entry which is preliminary data.</text>
</comment>
<organism evidence="2 3">
    <name type="scientific">Filimonas zeae</name>
    <dbReference type="NCBI Taxonomy" id="1737353"/>
    <lineage>
        <taxon>Bacteria</taxon>
        <taxon>Pseudomonadati</taxon>
        <taxon>Bacteroidota</taxon>
        <taxon>Chitinophagia</taxon>
        <taxon>Chitinophagales</taxon>
        <taxon>Chitinophagaceae</taxon>
        <taxon>Filimonas</taxon>
    </lineage>
</organism>
<dbReference type="Proteomes" id="UP000627292">
    <property type="component" value="Unassembled WGS sequence"/>
</dbReference>
<gene>
    <name evidence="2" type="ORF">GCM10011379_38110</name>
</gene>
<dbReference type="RefSeq" id="WP_188955301.1">
    <property type="nucleotide sequence ID" value="NZ_BMIB01000004.1"/>
</dbReference>
<proteinExistence type="predicted"/>
<dbReference type="EMBL" id="BMIB01000004">
    <property type="protein sequence ID" value="GGH74987.1"/>
    <property type="molecule type" value="Genomic_DNA"/>
</dbReference>
<dbReference type="InterPro" id="IPR036163">
    <property type="entry name" value="HMA_dom_sf"/>
</dbReference>
<evidence type="ECO:0000313" key="2">
    <source>
        <dbReference type="EMBL" id="GGH74987.1"/>
    </source>
</evidence>
<sequence length="71" mass="7408">MKALLFSSNVKCGGCIEKVTPYLNAVAGEGNWKVETGTPDKRITVLGEEISSAAVVEAIQKAGFVASLLPV</sequence>
<dbReference type="GO" id="GO:0046872">
    <property type="term" value="F:metal ion binding"/>
    <property type="evidence" value="ECO:0007669"/>
    <property type="project" value="InterPro"/>
</dbReference>
<reference evidence="2" key="1">
    <citation type="journal article" date="2014" name="Int. J. Syst. Evol. Microbiol.">
        <title>Complete genome sequence of Corynebacterium casei LMG S-19264T (=DSM 44701T), isolated from a smear-ripened cheese.</title>
        <authorList>
            <consortium name="US DOE Joint Genome Institute (JGI-PGF)"/>
            <person name="Walter F."/>
            <person name="Albersmeier A."/>
            <person name="Kalinowski J."/>
            <person name="Ruckert C."/>
        </authorList>
    </citation>
    <scope>NUCLEOTIDE SEQUENCE</scope>
    <source>
        <strain evidence="2">CGMCC 1.15290</strain>
    </source>
</reference>
<name>A0A917J2K5_9BACT</name>
<feature type="domain" description="HMA" evidence="1">
    <location>
        <begin position="1"/>
        <end position="67"/>
    </location>
</feature>
<protein>
    <recommendedName>
        <fullName evidence="1">HMA domain-containing protein</fullName>
    </recommendedName>
</protein>